<gene>
    <name evidence="1" type="ORF">MERR_LOCUS19788</name>
</gene>
<keyword evidence="2" id="KW-1185">Reference proteome</keyword>
<comment type="caution">
    <text evidence="1">The sequence shown here is derived from an EMBL/GenBank/DDBJ whole genome shotgun (WGS) entry which is preliminary data.</text>
</comment>
<protein>
    <submittedName>
        <fullName evidence="1">Uncharacterized protein</fullName>
    </submittedName>
</protein>
<dbReference type="Proteomes" id="UP000467841">
    <property type="component" value="Unassembled WGS sequence"/>
</dbReference>
<dbReference type="EMBL" id="CACVBM020001123">
    <property type="protein sequence ID" value="CAA7032553.1"/>
    <property type="molecule type" value="Genomic_DNA"/>
</dbReference>
<reference evidence="1" key="1">
    <citation type="submission" date="2020-01" db="EMBL/GenBank/DDBJ databases">
        <authorList>
            <person name="Mishra B."/>
        </authorList>
    </citation>
    <scope>NUCLEOTIDE SEQUENCE [LARGE SCALE GENOMIC DNA]</scope>
</reference>
<organism evidence="1 2">
    <name type="scientific">Microthlaspi erraticum</name>
    <dbReference type="NCBI Taxonomy" id="1685480"/>
    <lineage>
        <taxon>Eukaryota</taxon>
        <taxon>Viridiplantae</taxon>
        <taxon>Streptophyta</taxon>
        <taxon>Embryophyta</taxon>
        <taxon>Tracheophyta</taxon>
        <taxon>Spermatophyta</taxon>
        <taxon>Magnoliopsida</taxon>
        <taxon>eudicotyledons</taxon>
        <taxon>Gunneridae</taxon>
        <taxon>Pentapetalae</taxon>
        <taxon>rosids</taxon>
        <taxon>malvids</taxon>
        <taxon>Brassicales</taxon>
        <taxon>Brassicaceae</taxon>
        <taxon>Coluteocarpeae</taxon>
        <taxon>Microthlaspi</taxon>
    </lineage>
</organism>
<dbReference type="OrthoDB" id="1705745at2759"/>
<evidence type="ECO:0000313" key="1">
    <source>
        <dbReference type="EMBL" id="CAA7032553.1"/>
    </source>
</evidence>
<dbReference type="AlphaFoldDB" id="A0A6D2IYE7"/>
<evidence type="ECO:0000313" key="2">
    <source>
        <dbReference type="Proteomes" id="UP000467841"/>
    </source>
</evidence>
<accession>A0A6D2IYE7</accession>
<proteinExistence type="predicted"/>
<name>A0A6D2IYE7_9BRAS</name>
<sequence length="73" mass="8743">MTDRVGDFVDHLMIEAAELNRLPEFSQSRFNLRARTVIEDSNFVPLVRWLKHHEFSDNRIGKKIMIRHVKRKP</sequence>